<keyword evidence="2" id="KW-1185">Reference proteome</keyword>
<accession>A0ACB7GD12</accession>
<dbReference type="EMBL" id="CM004400">
    <property type="protein sequence ID" value="KAG8638209.1"/>
    <property type="molecule type" value="Genomic_DNA"/>
</dbReference>
<protein>
    <submittedName>
        <fullName evidence="1">Uncharacterized protein</fullName>
    </submittedName>
</protein>
<gene>
    <name evidence="1" type="ORF">MANES_14G011600v8</name>
</gene>
<dbReference type="Proteomes" id="UP000091857">
    <property type="component" value="Chromosome 14"/>
</dbReference>
<organism evidence="1 2">
    <name type="scientific">Manihot esculenta</name>
    <name type="common">Cassava</name>
    <name type="synonym">Jatropha manihot</name>
    <dbReference type="NCBI Taxonomy" id="3983"/>
    <lineage>
        <taxon>Eukaryota</taxon>
        <taxon>Viridiplantae</taxon>
        <taxon>Streptophyta</taxon>
        <taxon>Embryophyta</taxon>
        <taxon>Tracheophyta</taxon>
        <taxon>Spermatophyta</taxon>
        <taxon>Magnoliopsida</taxon>
        <taxon>eudicotyledons</taxon>
        <taxon>Gunneridae</taxon>
        <taxon>Pentapetalae</taxon>
        <taxon>rosids</taxon>
        <taxon>fabids</taxon>
        <taxon>Malpighiales</taxon>
        <taxon>Euphorbiaceae</taxon>
        <taxon>Crotonoideae</taxon>
        <taxon>Manihoteae</taxon>
        <taxon>Manihot</taxon>
    </lineage>
</organism>
<reference evidence="2" key="1">
    <citation type="journal article" date="2016" name="Nat. Biotechnol.">
        <title>Sequencing wild and cultivated cassava and related species reveals extensive interspecific hybridization and genetic diversity.</title>
        <authorList>
            <person name="Bredeson J.V."/>
            <person name="Lyons J.B."/>
            <person name="Prochnik S.E."/>
            <person name="Wu G.A."/>
            <person name="Ha C.M."/>
            <person name="Edsinger-Gonzales E."/>
            <person name="Grimwood J."/>
            <person name="Schmutz J."/>
            <person name="Rabbi I.Y."/>
            <person name="Egesi C."/>
            <person name="Nauluvula P."/>
            <person name="Lebot V."/>
            <person name="Ndunguru J."/>
            <person name="Mkamilo G."/>
            <person name="Bart R.S."/>
            <person name="Setter T.L."/>
            <person name="Gleadow R.M."/>
            <person name="Kulakow P."/>
            <person name="Ferguson M.E."/>
            <person name="Rounsley S."/>
            <person name="Rokhsar D.S."/>
        </authorList>
    </citation>
    <scope>NUCLEOTIDE SEQUENCE [LARGE SCALE GENOMIC DNA]</scope>
    <source>
        <strain evidence="2">cv. AM560-2</strain>
    </source>
</reference>
<name>A0ACB7GD12_MANES</name>
<sequence length="210" mass="23667">MICGVKHTNIHDNLTLYVYAVARAAVDQTMAFIRNFMLLLLALIPAFLLHDIDTHKLVSANNELIELECHNTETPELCMECLKSDPKSQYSDEIEIARIITNCLSNHSKHLAANMSGLVVVVSEERLKAACEACSGGYSRAYKHLSEVLSYLKRGDYDKAGHSVLIALKFQLSCQKSIKSQKWSLPESIAYEMKVYEDLSQDAMRIIDRL</sequence>
<evidence type="ECO:0000313" key="2">
    <source>
        <dbReference type="Proteomes" id="UP000091857"/>
    </source>
</evidence>
<comment type="caution">
    <text evidence="1">The sequence shown here is derived from an EMBL/GenBank/DDBJ whole genome shotgun (WGS) entry which is preliminary data.</text>
</comment>
<proteinExistence type="predicted"/>
<evidence type="ECO:0000313" key="1">
    <source>
        <dbReference type="EMBL" id="KAG8638209.1"/>
    </source>
</evidence>